<feature type="non-terminal residue" evidence="5">
    <location>
        <position position="839"/>
    </location>
</feature>
<feature type="region of interest" description="Disordered" evidence="3">
    <location>
        <begin position="96"/>
        <end position="120"/>
    </location>
</feature>
<name>A0A9W8H218_9FUNG</name>
<feature type="domain" description="HAMP" evidence="4">
    <location>
        <begin position="779"/>
        <end position="831"/>
    </location>
</feature>
<evidence type="ECO:0000256" key="2">
    <source>
        <dbReference type="ARBA" id="ARBA00023012"/>
    </source>
</evidence>
<dbReference type="CDD" id="cd06225">
    <property type="entry name" value="HAMP"/>
    <property type="match status" value="4"/>
</dbReference>
<feature type="compositionally biased region" description="Basic and acidic residues" evidence="3">
    <location>
        <begin position="42"/>
        <end position="62"/>
    </location>
</feature>
<feature type="region of interest" description="Disordered" evidence="3">
    <location>
        <begin position="177"/>
        <end position="211"/>
    </location>
</feature>
<keyword evidence="2" id="KW-0902">Two-component regulatory system</keyword>
<comment type="caution">
    <text evidence="5">The sequence shown here is derived from an EMBL/GenBank/DDBJ whole genome shotgun (WGS) entry which is preliminary data.</text>
</comment>
<dbReference type="PANTHER" id="PTHR45339">
    <property type="entry name" value="HYBRID SIGNAL TRANSDUCTION HISTIDINE KINASE J"/>
    <property type="match status" value="1"/>
</dbReference>
<accession>A0A9W8H218</accession>
<protein>
    <recommendedName>
        <fullName evidence="4">HAMP domain-containing protein</fullName>
    </recommendedName>
</protein>
<reference evidence="5" key="1">
    <citation type="submission" date="2022-07" db="EMBL/GenBank/DDBJ databases">
        <title>Phylogenomic reconstructions and comparative analyses of Kickxellomycotina fungi.</title>
        <authorList>
            <person name="Reynolds N.K."/>
            <person name="Stajich J.E."/>
            <person name="Barry K."/>
            <person name="Grigoriev I.V."/>
            <person name="Crous P."/>
            <person name="Smith M.E."/>
        </authorList>
    </citation>
    <scope>NUCLEOTIDE SEQUENCE</scope>
    <source>
        <strain evidence="5">BCRC 34297</strain>
    </source>
</reference>
<evidence type="ECO:0000256" key="3">
    <source>
        <dbReference type="SAM" id="MobiDB-lite"/>
    </source>
</evidence>
<proteinExistence type="predicted"/>
<evidence type="ECO:0000313" key="6">
    <source>
        <dbReference type="Proteomes" id="UP001140011"/>
    </source>
</evidence>
<dbReference type="FunFam" id="1.20.120.1530:FF:000002">
    <property type="entry name" value="Two-component osmosensing histidine kinase"/>
    <property type="match status" value="2"/>
</dbReference>
<dbReference type="PANTHER" id="PTHR45339:SF1">
    <property type="entry name" value="HYBRID SIGNAL TRANSDUCTION HISTIDINE KINASE J"/>
    <property type="match status" value="1"/>
</dbReference>
<feature type="domain" description="HAMP" evidence="4">
    <location>
        <begin position="595"/>
        <end position="647"/>
    </location>
</feature>
<feature type="domain" description="HAMP" evidence="4">
    <location>
        <begin position="687"/>
        <end position="739"/>
    </location>
</feature>
<organism evidence="5 6">
    <name type="scientific">Coemansia pectinata</name>
    <dbReference type="NCBI Taxonomy" id="1052879"/>
    <lineage>
        <taxon>Eukaryota</taxon>
        <taxon>Fungi</taxon>
        <taxon>Fungi incertae sedis</taxon>
        <taxon>Zoopagomycota</taxon>
        <taxon>Kickxellomycotina</taxon>
        <taxon>Kickxellomycetes</taxon>
        <taxon>Kickxellales</taxon>
        <taxon>Kickxellaceae</taxon>
        <taxon>Coemansia</taxon>
    </lineage>
</organism>
<keyword evidence="6" id="KW-1185">Reference proteome</keyword>
<evidence type="ECO:0000256" key="1">
    <source>
        <dbReference type="ARBA" id="ARBA00022553"/>
    </source>
</evidence>
<feature type="compositionally biased region" description="Basic and acidic residues" evidence="3">
    <location>
        <begin position="99"/>
        <end position="111"/>
    </location>
</feature>
<keyword evidence="1" id="KW-0597">Phosphoprotein</keyword>
<dbReference type="AlphaFoldDB" id="A0A9W8H218"/>
<dbReference type="GO" id="GO:0000160">
    <property type="term" value="P:phosphorelay signal transduction system"/>
    <property type="evidence" value="ECO:0007669"/>
    <property type="project" value="UniProtKB-KW"/>
</dbReference>
<dbReference type="SMART" id="SM00304">
    <property type="entry name" value="HAMP"/>
    <property type="match status" value="5"/>
</dbReference>
<dbReference type="OrthoDB" id="10266508at2759"/>
<dbReference type="Gene3D" id="1.20.120.1530">
    <property type="match status" value="3"/>
</dbReference>
<feature type="compositionally biased region" description="Basic and acidic residues" evidence="3">
    <location>
        <begin position="190"/>
        <end position="199"/>
    </location>
</feature>
<feature type="region of interest" description="Disordered" evidence="3">
    <location>
        <begin position="33"/>
        <end position="62"/>
    </location>
</feature>
<evidence type="ECO:0000259" key="4">
    <source>
        <dbReference type="PROSITE" id="PS50885"/>
    </source>
</evidence>
<dbReference type="EMBL" id="JANBUH010000033">
    <property type="protein sequence ID" value="KAJ2756209.1"/>
    <property type="molecule type" value="Genomic_DNA"/>
</dbReference>
<evidence type="ECO:0000313" key="5">
    <source>
        <dbReference type="EMBL" id="KAJ2756209.1"/>
    </source>
</evidence>
<dbReference type="Proteomes" id="UP001140011">
    <property type="component" value="Unassembled WGS sequence"/>
</dbReference>
<dbReference type="InterPro" id="IPR003660">
    <property type="entry name" value="HAMP_dom"/>
</dbReference>
<feature type="domain" description="HAMP" evidence="4">
    <location>
        <begin position="503"/>
        <end position="555"/>
    </location>
</feature>
<dbReference type="PROSITE" id="PS50885">
    <property type="entry name" value="HAMP"/>
    <property type="match status" value="4"/>
</dbReference>
<sequence>MTSLIDAVGECLVRLGDGNYDGSLAVIDGYLGHTSATSDSEPEPKPEPESELGQHPHGVSIERRTALLSDDNYSESSSFSDVASFRDASSSPFWPDARFPFRSDDDERKSDVGPTRQHTVESVLGSLRQLVQREREWVREKTVYETYLEQMALQLQQQSQVLPVSAEPAVAPAEVVAATGASPTTAPKPAADDTKRSDESQPATSEGKSELALPATSNWWSIFLPVSAAAETSRDIASGTPSWSPVAMPASMAPSTLPFGASRFPTITPAGAVVSATGKDACLECIQACERVAESVLNGDFSARVRCSRCHAATDDDDPEWPMLPKSGAGASHGVQSNFASTPLISRPISHTQRLANRVNRMASLLSCIAGAIVDVARNEGVRGNLGTQGNVDGLKGTWFDLMSELNTMATIHSEQIRDIADVCTSMVNGDFTKKVTVEADGEMLNLKTTINDLDTILDGVTAGVTRVAIESGAEGQLGIQASVGSLKGTWRDMTYHLNSMSNNLTSQVREISGIMSTVARGDFTKKVTAELKGEWGFLKSSINTMVDQLNTITYEVSRVARQVGTEGNLGGQAYVDGVDGTWKDLTDNVNSMAANLTSQVRDIAEVTTAVARGDLTRKVEVELSGEMGLLKTTINTMVDQLGLFASEVSRVAREVGTDGKLGGKAEVVGVDGTWKDLTDNVNKMADNLTNQVRDIADVTTAVAKGDLTRKVQVELSGEMGQLKTTINTMVDQLGLFASEVSRVAREVGTEGNLGGQAKVVGVDGTWKDLTDNVNSMAANLTSQVRDIAEVTTAVAKGDLTRKVQVELSGEMGQLKTTINTMVDQLGLFASEVSRVARE</sequence>
<dbReference type="Pfam" id="PF18947">
    <property type="entry name" value="HAMP_2"/>
    <property type="match status" value="2"/>
</dbReference>
<dbReference type="Pfam" id="PF00672">
    <property type="entry name" value="HAMP"/>
    <property type="match status" value="2"/>
</dbReference>
<dbReference type="GO" id="GO:0016020">
    <property type="term" value="C:membrane"/>
    <property type="evidence" value="ECO:0007669"/>
    <property type="project" value="InterPro"/>
</dbReference>
<dbReference type="SUPFAM" id="SSF58104">
    <property type="entry name" value="Methyl-accepting chemotaxis protein (MCP) signaling domain"/>
    <property type="match status" value="2"/>
</dbReference>
<gene>
    <name evidence="5" type="ORF">GGI19_001045</name>
</gene>